<dbReference type="RefSeq" id="WP_345043590.1">
    <property type="nucleotide sequence ID" value="NZ_BAABBA010000020.1"/>
</dbReference>
<dbReference type="Proteomes" id="UP001499841">
    <property type="component" value="Unassembled WGS sequence"/>
</dbReference>
<keyword evidence="1" id="KW-0472">Membrane</keyword>
<organism evidence="3 4">
    <name type="scientific">Georgenia daeguensis</name>
    <dbReference type="NCBI Taxonomy" id="908355"/>
    <lineage>
        <taxon>Bacteria</taxon>
        <taxon>Bacillati</taxon>
        <taxon>Actinomycetota</taxon>
        <taxon>Actinomycetes</taxon>
        <taxon>Micrococcales</taxon>
        <taxon>Bogoriellaceae</taxon>
        <taxon>Georgenia</taxon>
    </lineage>
</organism>
<accession>A0ABP8EYC5</accession>
<gene>
    <name evidence="3" type="ORF">GCM10022262_33160</name>
</gene>
<evidence type="ECO:0000259" key="2">
    <source>
        <dbReference type="Pfam" id="PF13559"/>
    </source>
</evidence>
<comment type="caution">
    <text evidence="3">The sequence shown here is derived from an EMBL/GenBank/DDBJ whole genome shotgun (WGS) entry which is preliminary data.</text>
</comment>
<sequence>MLVPLAVRLGVPVDPDAAEAQRWAEEELAKPIYSDQPGLLERLGEWLLSLFDGIGRIGVVTPPAVVPVLVVLAFVGVIVVALVLGGRVRRSRVVEPQGSHELFEDERTSADLAAAADLAARRGDWATAVLERFRALVRRLDERAVLEDRAGLTAHEAATLAAAALPDEADGLRWAGRLFDDVRYGHVRPGEAEDAALRDLAARVARSRPGRTPAAAGAGWAELS</sequence>
<proteinExistence type="predicted"/>
<evidence type="ECO:0000313" key="4">
    <source>
        <dbReference type="Proteomes" id="UP001499841"/>
    </source>
</evidence>
<feature type="transmembrane region" description="Helical" evidence="1">
    <location>
        <begin position="64"/>
        <end position="84"/>
    </location>
</feature>
<dbReference type="InterPro" id="IPR025403">
    <property type="entry name" value="TgpA-like_C"/>
</dbReference>
<name>A0ABP8EYC5_9MICO</name>
<keyword evidence="4" id="KW-1185">Reference proteome</keyword>
<keyword evidence="1" id="KW-1133">Transmembrane helix</keyword>
<dbReference type="EMBL" id="BAABBA010000020">
    <property type="protein sequence ID" value="GAA4288955.1"/>
    <property type="molecule type" value="Genomic_DNA"/>
</dbReference>
<evidence type="ECO:0000256" key="1">
    <source>
        <dbReference type="SAM" id="Phobius"/>
    </source>
</evidence>
<keyword evidence="1" id="KW-0812">Transmembrane</keyword>
<dbReference type="Pfam" id="PF13559">
    <property type="entry name" value="DUF4129"/>
    <property type="match status" value="1"/>
</dbReference>
<feature type="domain" description="Protein-glutamine gamma-glutamyltransferase-like C-terminal" evidence="2">
    <location>
        <begin position="132"/>
        <end position="200"/>
    </location>
</feature>
<protein>
    <submittedName>
        <fullName evidence="3">DUF4129 domain-containing protein</fullName>
    </submittedName>
</protein>
<reference evidence="4" key="1">
    <citation type="journal article" date="2019" name="Int. J. Syst. Evol. Microbiol.">
        <title>The Global Catalogue of Microorganisms (GCM) 10K type strain sequencing project: providing services to taxonomists for standard genome sequencing and annotation.</title>
        <authorList>
            <consortium name="The Broad Institute Genomics Platform"/>
            <consortium name="The Broad Institute Genome Sequencing Center for Infectious Disease"/>
            <person name="Wu L."/>
            <person name="Ma J."/>
        </authorList>
    </citation>
    <scope>NUCLEOTIDE SEQUENCE [LARGE SCALE GENOMIC DNA]</scope>
    <source>
        <strain evidence="4">JCM 17459</strain>
    </source>
</reference>
<evidence type="ECO:0000313" key="3">
    <source>
        <dbReference type="EMBL" id="GAA4288955.1"/>
    </source>
</evidence>